<dbReference type="PROSITE" id="PS50262">
    <property type="entry name" value="G_PROTEIN_RECEP_F1_2"/>
    <property type="match status" value="1"/>
</dbReference>
<dbReference type="PANTHER" id="PTHR24249:SF424">
    <property type="entry name" value="G-PROTEIN COUPLED RECEPTORS FAMILY 1 PROFILE DOMAIN-CONTAINING PROTEIN"/>
    <property type="match status" value="1"/>
</dbReference>
<evidence type="ECO:0000256" key="1">
    <source>
        <dbReference type="ARBA" id="ARBA00004651"/>
    </source>
</evidence>
<dbReference type="AlphaFoldDB" id="A0A3R7SKH5"/>
<comment type="similarity">
    <text evidence="2">Belongs to the G-protein coupled receptor 1 family.</text>
</comment>
<feature type="transmembrane region" description="Helical" evidence="10">
    <location>
        <begin position="238"/>
        <end position="262"/>
    </location>
</feature>
<reference evidence="12 13" key="2">
    <citation type="submission" date="2019-01" db="EMBL/GenBank/DDBJ databases">
        <title>The decoding of complex shrimp genome reveals the adaptation for benthos swimmer, frequently molting mechanism and breeding impact on genome.</title>
        <authorList>
            <person name="Sun Y."/>
            <person name="Gao Y."/>
            <person name="Yu Y."/>
        </authorList>
    </citation>
    <scope>NUCLEOTIDE SEQUENCE [LARGE SCALE GENOMIC DNA]</scope>
    <source>
        <tissue evidence="12">Muscle</tissue>
    </source>
</reference>
<feature type="transmembrane region" description="Helical" evidence="10">
    <location>
        <begin position="144"/>
        <end position="166"/>
    </location>
</feature>
<keyword evidence="4 10" id="KW-0812">Transmembrane</keyword>
<keyword evidence="5 10" id="KW-1133">Transmembrane helix</keyword>
<dbReference type="CDD" id="cd00637">
    <property type="entry name" value="7tm_classA_rhodopsin-like"/>
    <property type="match status" value="1"/>
</dbReference>
<keyword evidence="8 12" id="KW-0675">Receptor</keyword>
<feature type="transmembrane region" description="Helical" evidence="10">
    <location>
        <begin position="294"/>
        <end position="314"/>
    </location>
</feature>
<feature type="transmembrane region" description="Helical" evidence="10">
    <location>
        <begin position="42"/>
        <end position="67"/>
    </location>
</feature>
<keyword evidence="13" id="KW-1185">Reference proteome</keyword>
<dbReference type="GO" id="GO:0005886">
    <property type="term" value="C:plasma membrane"/>
    <property type="evidence" value="ECO:0007669"/>
    <property type="project" value="UniProtKB-SubCell"/>
</dbReference>
<dbReference type="OrthoDB" id="6376512at2759"/>
<comment type="caution">
    <text evidence="12">The sequence shown here is derived from an EMBL/GenBank/DDBJ whole genome shotgun (WGS) entry which is preliminary data.</text>
</comment>
<evidence type="ECO:0000256" key="5">
    <source>
        <dbReference type="ARBA" id="ARBA00022989"/>
    </source>
</evidence>
<organism evidence="12 13">
    <name type="scientific">Penaeus vannamei</name>
    <name type="common">Whiteleg shrimp</name>
    <name type="synonym">Litopenaeus vannamei</name>
    <dbReference type="NCBI Taxonomy" id="6689"/>
    <lineage>
        <taxon>Eukaryota</taxon>
        <taxon>Metazoa</taxon>
        <taxon>Ecdysozoa</taxon>
        <taxon>Arthropoda</taxon>
        <taxon>Crustacea</taxon>
        <taxon>Multicrustacea</taxon>
        <taxon>Malacostraca</taxon>
        <taxon>Eumalacostraca</taxon>
        <taxon>Eucarida</taxon>
        <taxon>Decapoda</taxon>
        <taxon>Dendrobranchiata</taxon>
        <taxon>Penaeoidea</taxon>
        <taxon>Penaeidae</taxon>
        <taxon>Penaeus</taxon>
    </lineage>
</organism>
<feature type="transmembrane region" description="Helical" evidence="10">
    <location>
        <begin position="187"/>
        <end position="207"/>
    </location>
</feature>
<dbReference type="Proteomes" id="UP000283509">
    <property type="component" value="Unassembled WGS sequence"/>
</dbReference>
<feature type="transmembrane region" description="Helical" evidence="10">
    <location>
        <begin position="334"/>
        <end position="350"/>
    </location>
</feature>
<keyword evidence="7 10" id="KW-0472">Membrane</keyword>
<evidence type="ECO:0000256" key="4">
    <source>
        <dbReference type="ARBA" id="ARBA00022692"/>
    </source>
</evidence>
<dbReference type="InterPro" id="IPR050569">
    <property type="entry name" value="TAAR"/>
</dbReference>
<dbReference type="GO" id="GO:0004930">
    <property type="term" value="F:G protein-coupled receptor activity"/>
    <property type="evidence" value="ECO:0007669"/>
    <property type="project" value="UniProtKB-KW"/>
</dbReference>
<dbReference type="Pfam" id="PF00001">
    <property type="entry name" value="7tm_1"/>
    <property type="match status" value="1"/>
</dbReference>
<keyword evidence="6" id="KW-0297">G-protein coupled receptor</keyword>
<evidence type="ECO:0000256" key="10">
    <source>
        <dbReference type="SAM" id="Phobius"/>
    </source>
</evidence>
<evidence type="ECO:0000313" key="12">
    <source>
        <dbReference type="EMBL" id="ROT64738.1"/>
    </source>
</evidence>
<keyword evidence="9" id="KW-0807">Transducer</keyword>
<evidence type="ECO:0000256" key="7">
    <source>
        <dbReference type="ARBA" id="ARBA00023136"/>
    </source>
</evidence>
<gene>
    <name evidence="12" type="ORF">C7M84_017305</name>
</gene>
<feature type="domain" description="G-protein coupled receptors family 1 profile" evidence="11">
    <location>
        <begin position="58"/>
        <end position="350"/>
    </location>
</feature>
<reference evidence="12 13" key="1">
    <citation type="submission" date="2018-04" db="EMBL/GenBank/DDBJ databases">
        <authorList>
            <person name="Zhang X."/>
            <person name="Yuan J."/>
            <person name="Li F."/>
            <person name="Xiang J."/>
        </authorList>
    </citation>
    <scope>NUCLEOTIDE SEQUENCE [LARGE SCALE GENOMIC DNA]</scope>
    <source>
        <tissue evidence="12">Muscle</tissue>
    </source>
</reference>
<evidence type="ECO:0000256" key="6">
    <source>
        <dbReference type="ARBA" id="ARBA00023040"/>
    </source>
</evidence>
<evidence type="ECO:0000313" key="13">
    <source>
        <dbReference type="Proteomes" id="UP000283509"/>
    </source>
</evidence>
<evidence type="ECO:0000256" key="9">
    <source>
        <dbReference type="ARBA" id="ARBA00023224"/>
    </source>
</evidence>
<dbReference type="InterPro" id="IPR000276">
    <property type="entry name" value="GPCR_Rhodpsn"/>
</dbReference>
<sequence length="403" mass="46234">MINLFFPCCYPLHTVVWNGIPEERGVNRYWDYLPFWCRVSEVSLAAVVVCTGVTGTLGNLLVIIVLLRSNHRGEESSILRTSLAFADLSTSIFVVIPSFYYHVMPIRGYIDIGEKYVTFQLGIHNASGTDRYNTNIGVIQGYRLFQGLTFGVCSIVSLLTLFLLSVERFIATGRALRYQHYFTIPRVKFSVVLTWSIAILDTLFFVFDGNGGFELTWSTMAKIPISVSNRKVGAVMRWAHSVHVLMLVFLCLSTVTLSLLSIRNFVREQTRVVSEWRALGMRVSGPFASENRHILTTMCIMTLLFATSTGPRGLRLAFYHTGYLFLKDDLFEYLSWWFFLASCSWNPWIYNMRSRQFRKDVEDFFLAVLPSCLKEKLQRADAAAEARERRMLRRLNLIDESSL</sequence>
<evidence type="ECO:0000256" key="2">
    <source>
        <dbReference type="ARBA" id="ARBA00010663"/>
    </source>
</evidence>
<dbReference type="InterPro" id="IPR017452">
    <property type="entry name" value="GPCR_Rhodpsn_7TM"/>
</dbReference>
<comment type="subcellular location">
    <subcellularLocation>
        <location evidence="1">Cell membrane</location>
        <topology evidence="1">Multi-pass membrane protein</topology>
    </subcellularLocation>
</comment>
<dbReference type="SUPFAM" id="SSF81321">
    <property type="entry name" value="Family A G protein-coupled receptor-like"/>
    <property type="match status" value="1"/>
</dbReference>
<dbReference type="EMBL" id="QCYY01003199">
    <property type="protein sequence ID" value="ROT64738.1"/>
    <property type="molecule type" value="Genomic_DNA"/>
</dbReference>
<dbReference type="PANTHER" id="PTHR24249">
    <property type="entry name" value="HISTAMINE RECEPTOR-RELATED G-PROTEIN COUPLED RECEPTOR"/>
    <property type="match status" value="1"/>
</dbReference>
<protein>
    <submittedName>
        <fullName evidence="12">Putative gastrin/cholecystokinin type B receptor-like</fullName>
    </submittedName>
</protein>
<proteinExistence type="inferred from homology"/>
<accession>A0A3R7SKH5</accession>
<name>A0A3R7SKH5_PENVA</name>
<keyword evidence="3" id="KW-1003">Cell membrane</keyword>
<feature type="transmembrane region" description="Helical" evidence="10">
    <location>
        <begin position="79"/>
        <end position="101"/>
    </location>
</feature>
<evidence type="ECO:0000256" key="3">
    <source>
        <dbReference type="ARBA" id="ARBA00022475"/>
    </source>
</evidence>
<evidence type="ECO:0000256" key="8">
    <source>
        <dbReference type="ARBA" id="ARBA00023170"/>
    </source>
</evidence>
<dbReference type="Gene3D" id="1.20.1070.10">
    <property type="entry name" value="Rhodopsin 7-helix transmembrane proteins"/>
    <property type="match status" value="1"/>
</dbReference>
<dbReference type="PRINTS" id="PR00237">
    <property type="entry name" value="GPCRRHODOPSN"/>
</dbReference>
<evidence type="ECO:0000259" key="11">
    <source>
        <dbReference type="PROSITE" id="PS50262"/>
    </source>
</evidence>